<dbReference type="EMBL" id="LOYH01000058">
    <property type="protein sequence ID" value="KVK80937.1"/>
    <property type="molecule type" value="Genomic_DNA"/>
</dbReference>
<organism evidence="1 2">
    <name type="scientific">Burkholderia cepacia</name>
    <name type="common">Pseudomonas cepacia</name>
    <dbReference type="NCBI Taxonomy" id="292"/>
    <lineage>
        <taxon>Bacteria</taxon>
        <taxon>Pseudomonadati</taxon>
        <taxon>Pseudomonadota</taxon>
        <taxon>Betaproteobacteria</taxon>
        <taxon>Burkholderiales</taxon>
        <taxon>Burkholderiaceae</taxon>
        <taxon>Burkholderia</taxon>
        <taxon>Burkholderia cepacia complex</taxon>
    </lineage>
</organism>
<dbReference type="Proteomes" id="UP000069001">
    <property type="component" value="Unassembled WGS sequence"/>
</dbReference>
<comment type="caution">
    <text evidence="1">The sequence shown here is derived from an EMBL/GenBank/DDBJ whole genome shotgun (WGS) entry which is preliminary data.</text>
</comment>
<evidence type="ECO:0000313" key="1">
    <source>
        <dbReference type="EMBL" id="KVK80937.1"/>
    </source>
</evidence>
<evidence type="ECO:0000313" key="2">
    <source>
        <dbReference type="Proteomes" id="UP000069001"/>
    </source>
</evidence>
<reference evidence="1 2" key="1">
    <citation type="submission" date="2015-11" db="EMBL/GenBank/DDBJ databases">
        <title>Expanding the genomic diversity of Burkholderia species for the development of highly accurate diagnostics.</title>
        <authorList>
            <person name="Sahl J."/>
            <person name="Keim P."/>
            <person name="Wagner D."/>
        </authorList>
    </citation>
    <scope>NUCLEOTIDE SEQUENCE [LARGE SCALE GENOMIC DNA]</scope>
    <source>
        <strain evidence="1 2">MSMB1302</strain>
    </source>
</reference>
<proteinExistence type="predicted"/>
<sequence>MRRRGYGLAFLSYLHQTYQLPITAIGDVPDVRLFWRAARAFQSGTLRVTTERSFDELRDELIQWQHRQAEIFGSRPLSTKSSDS</sequence>
<name>A0A103ZJ30_BURCE</name>
<protein>
    <submittedName>
        <fullName evidence="1">Uncharacterized protein</fullName>
    </submittedName>
</protein>
<gene>
    <name evidence="1" type="ORF">WS90_16835</name>
</gene>
<dbReference type="AlphaFoldDB" id="A0A103ZJ30"/>
<accession>A0A103ZJ30</accession>